<keyword evidence="2" id="KW-1185">Reference proteome</keyword>
<dbReference type="Pfam" id="PF19586">
    <property type="entry name" value="DUF6093"/>
    <property type="match status" value="1"/>
</dbReference>
<dbReference type="InterPro" id="IPR046075">
    <property type="entry name" value="DUF6093"/>
</dbReference>
<comment type="caution">
    <text evidence="1">The sequence shown here is derived from an EMBL/GenBank/DDBJ whole genome shotgun (WGS) entry which is preliminary data.</text>
</comment>
<protein>
    <submittedName>
        <fullName evidence="1">Phage associated protein</fullName>
    </submittedName>
</protein>
<dbReference type="Proteomes" id="UP000216444">
    <property type="component" value="Unassembled WGS sequence"/>
</dbReference>
<name>A0A261FFK4_9BIFI</name>
<dbReference type="EMBL" id="MWWV01000006">
    <property type="protein sequence ID" value="OZG57858.1"/>
    <property type="molecule type" value="Genomic_DNA"/>
</dbReference>
<gene>
    <name evidence="1" type="ORF">BTIS_1099</name>
</gene>
<dbReference type="RefSeq" id="WP_094663457.1">
    <property type="nucleotide sequence ID" value="NZ_MWWV01000006.1"/>
</dbReference>
<accession>A0A261FFK4</accession>
<evidence type="ECO:0000313" key="1">
    <source>
        <dbReference type="EMBL" id="OZG57858.1"/>
    </source>
</evidence>
<proteinExistence type="predicted"/>
<reference evidence="1 2" key="1">
    <citation type="journal article" date="2017" name="BMC Genomics">
        <title>Comparative genomic and phylogenomic analyses of the Bifidobacteriaceae family.</title>
        <authorList>
            <person name="Lugli G.A."/>
            <person name="Milani C."/>
            <person name="Turroni F."/>
            <person name="Duranti S."/>
            <person name="Mancabelli L."/>
            <person name="Mangifesta M."/>
            <person name="Ferrario C."/>
            <person name="Modesto M."/>
            <person name="Mattarelli P."/>
            <person name="Jiri K."/>
            <person name="van Sinderen D."/>
            <person name="Ventura M."/>
        </authorList>
    </citation>
    <scope>NUCLEOTIDE SEQUENCE [LARGE SCALE GENOMIC DNA]</scope>
    <source>
        <strain evidence="1 2">DSM 100201</strain>
    </source>
</reference>
<evidence type="ECO:0000313" key="2">
    <source>
        <dbReference type="Proteomes" id="UP000216444"/>
    </source>
</evidence>
<dbReference type="AlphaFoldDB" id="A0A261FFK4"/>
<sequence>MNGFTPPRLDRLRRWAESLMTDRWRITRYTGSTTIDPETGASAPSVETVWEGPGRLQTTGGIASDRVSATGETGNVGGNVAEWPLVLHLPMTAIGVREKDLAECVESMDPELVGHRVRLVNRQSEKTHATARRWNVQEIPKGGD</sequence>
<organism evidence="1 2">
    <name type="scientific">Bifidobacterium tissieri</name>
    <dbReference type="NCBI Taxonomy" id="1630162"/>
    <lineage>
        <taxon>Bacteria</taxon>
        <taxon>Bacillati</taxon>
        <taxon>Actinomycetota</taxon>
        <taxon>Actinomycetes</taxon>
        <taxon>Bifidobacteriales</taxon>
        <taxon>Bifidobacteriaceae</taxon>
        <taxon>Bifidobacterium</taxon>
    </lineage>
</organism>